<dbReference type="EMBL" id="BAABWN010000002">
    <property type="protein sequence ID" value="GAA6167113.1"/>
    <property type="molecule type" value="Genomic_DNA"/>
</dbReference>
<evidence type="ECO:0000313" key="3">
    <source>
        <dbReference type="Proteomes" id="UP001465153"/>
    </source>
</evidence>
<evidence type="ECO:0000256" key="1">
    <source>
        <dbReference type="SAM" id="Coils"/>
    </source>
</evidence>
<dbReference type="Proteomes" id="UP001465153">
    <property type="component" value="Unassembled WGS sequence"/>
</dbReference>
<evidence type="ECO:0000313" key="2">
    <source>
        <dbReference type="EMBL" id="GAA6167113.1"/>
    </source>
</evidence>
<evidence type="ECO:0008006" key="4">
    <source>
        <dbReference type="Google" id="ProtNLM"/>
    </source>
</evidence>
<dbReference type="RefSeq" id="WP_353301834.1">
    <property type="nucleotide sequence ID" value="NZ_BAABWN010000002.1"/>
</dbReference>
<keyword evidence="3" id="KW-1185">Reference proteome</keyword>
<proteinExistence type="predicted"/>
<name>A0ABQ0A632_9GAMM</name>
<sequence length="368" mass="42585">MLPIIRRSKRSQKSRINACWQELKRARAEVEQFESVMSQIRGEFYRVVLPKEKRVLLPHRVALIERLTEFMGRKSLSEWHRQELAGWISLEIDAVSLVDYPLSLALTEKYNQVIHELYPDVPAEDSSADEASAGGFNEASERLAYERILEQLKLGLSEEQLQELIDAFEYEQQKQADDVLSANNKFDARSDVGDGKWLRDLFRRVTNKLHPDREQEAELKLQKQQVLAELLSARDNGDIATMLEIIAENLSEQELNNAALDIEQVEQALAAQIDHCKSLKSELIYHSELSHYLYQSFYSSDTNVREQKFSDYLDNIDVVAERLQEMLEFLKNLTRLKEILQIRNKKNNLLYADDLFGGFGSKDVDGLF</sequence>
<keyword evidence="1" id="KW-0175">Coiled coil</keyword>
<gene>
    <name evidence="2" type="ORF">NBRC116591_09230</name>
</gene>
<reference evidence="2 3" key="1">
    <citation type="submission" date="2024-04" db="EMBL/GenBank/DDBJ databases">
        <title>Draft genome sequence of Sessilibacter corallicola NBRC 116591.</title>
        <authorList>
            <person name="Miyakawa T."/>
            <person name="Kusuya Y."/>
            <person name="Miura T."/>
        </authorList>
    </citation>
    <scope>NUCLEOTIDE SEQUENCE [LARGE SCALE GENOMIC DNA]</scope>
    <source>
        <strain evidence="2 3">KU-00831-HH</strain>
    </source>
</reference>
<accession>A0ABQ0A632</accession>
<feature type="coiled-coil region" evidence="1">
    <location>
        <begin position="248"/>
        <end position="282"/>
    </location>
</feature>
<organism evidence="2 3">
    <name type="scientific">Sessilibacter corallicola</name>
    <dbReference type="NCBI Taxonomy" id="2904075"/>
    <lineage>
        <taxon>Bacteria</taxon>
        <taxon>Pseudomonadati</taxon>
        <taxon>Pseudomonadota</taxon>
        <taxon>Gammaproteobacteria</taxon>
        <taxon>Cellvibrionales</taxon>
        <taxon>Cellvibrionaceae</taxon>
        <taxon>Sessilibacter</taxon>
    </lineage>
</organism>
<comment type="caution">
    <text evidence="2">The sequence shown here is derived from an EMBL/GenBank/DDBJ whole genome shotgun (WGS) entry which is preliminary data.</text>
</comment>
<protein>
    <recommendedName>
        <fullName evidence="4">Molecular chaperone DnaJ</fullName>
    </recommendedName>
</protein>